<dbReference type="GO" id="GO:0008017">
    <property type="term" value="F:microtubule binding"/>
    <property type="evidence" value="ECO:0007669"/>
    <property type="project" value="InterPro"/>
</dbReference>
<keyword evidence="7" id="KW-0206">Cytoskeleton</keyword>
<feature type="region of interest" description="Disordered" evidence="9">
    <location>
        <begin position="208"/>
        <end position="234"/>
    </location>
</feature>
<dbReference type="PANTHER" id="PTHR10921">
    <property type="entry name" value="NUCLEAR DISTRIBUTION PROTEIN NUDE HOMOLOG 1"/>
    <property type="match status" value="1"/>
</dbReference>
<feature type="compositionally biased region" description="Polar residues" evidence="9">
    <location>
        <begin position="208"/>
        <end position="226"/>
    </location>
</feature>
<dbReference type="GO" id="GO:0016477">
    <property type="term" value="P:cell migration"/>
    <property type="evidence" value="ECO:0007669"/>
    <property type="project" value="TreeGrafter"/>
</dbReference>
<comment type="subcellular location">
    <subcellularLocation>
        <location evidence="2">Cytoplasm</location>
        <location evidence="2">Cytoskeleton</location>
        <location evidence="2">Microtubule organizing center</location>
        <location evidence="2">Centrosome</location>
    </subcellularLocation>
    <subcellularLocation>
        <location evidence="1">Cytoplasm</location>
        <location evidence="1">Cytoskeleton</location>
        <location evidence="1">Spindle</location>
    </subcellularLocation>
</comment>
<dbReference type="GO" id="GO:0000776">
    <property type="term" value="C:kinetochore"/>
    <property type="evidence" value="ECO:0007669"/>
    <property type="project" value="TreeGrafter"/>
</dbReference>
<keyword evidence="12" id="KW-1185">Reference proteome</keyword>
<dbReference type="InterPro" id="IPR006964">
    <property type="entry name" value="NUDE_dom"/>
</dbReference>
<keyword evidence="6 8" id="KW-0175">Coiled coil</keyword>
<protein>
    <recommendedName>
        <fullName evidence="10">NUDE domain-containing protein</fullName>
    </recommendedName>
</protein>
<evidence type="ECO:0000256" key="3">
    <source>
        <dbReference type="ARBA" id="ARBA00007429"/>
    </source>
</evidence>
<keyword evidence="4" id="KW-0963">Cytoplasm</keyword>
<feature type="compositionally biased region" description="Polar residues" evidence="9">
    <location>
        <begin position="265"/>
        <end position="277"/>
    </location>
</feature>
<evidence type="ECO:0000256" key="6">
    <source>
        <dbReference type="ARBA" id="ARBA00023054"/>
    </source>
</evidence>
<dbReference type="Gene3D" id="6.10.250.1080">
    <property type="match status" value="1"/>
</dbReference>
<dbReference type="Pfam" id="PF04880">
    <property type="entry name" value="NUDE_C"/>
    <property type="match status" value="1"/>
</dbReference>
<evidence type="ECO:0000313" key="12">
    <source>
        <dbReference type="Proteomes" id="UP001152759"/>
    </source>
</evidence>
<dbReference type="GO" id="GO:0051642">
    <property type="term" value="P:centrosome localization"/>
    <property type="evidence" value="ECO:0007669"/>
    <property type="project" value="TreeGrafter"/>
</dbReference>
<dbReference type="EMBL" id="OU963863">
    <property type="protein sequence ID" value="CAH0385915.1"/>
    <property type="molecule type" value="Genomic_DNA"/>
</dbReference>
<gene>
    <name evidence="11" type="ORF">BEMITA_LOCUS5090</name>
</gene>
<proteinExistence type="inferred from homology"/>
<keyword evidence="5" id="KW-0493">Microtubule</keyword>
<sequence length="337" mass="39014">MPQFASKDEEITYWKERSDELDKELEEFREQSHMLEKELEASLEQADRTIRDLRIRNNRLQLENDTLRSKLEETTRDLTAQITELQEESKQYRDREEHYLKFIRELEQKNDDLERLQRATHVSLGEFEAKMNSAIERNVLLELELDEKENLKAMVQRLKDETRDLKQEILIKEKINSSDKSEKSSAVRRGNSFRLATTDGLIDSNKLTASTEEMPSSKLSQQNSTIKSKPPLSSSIIRSSLSRFNCFKTKCSCDKPPTAIRNSLRSKSTCDNTSSARKSQRDKSLCEKAGQISLRDKTVSERAFLPMISNTMRPKNVSDKSAPCNHSHRTLSRTCTD</sequence>
<dbReference type="GO" id="GO:0007059">
    <property type="term" value="P:chromosome segregation"/>
    <property type="evidence" value="ECO:0007669"/>
    <property type="project" value="TreeGrafter"/>
</dbReference>
<accession>A0A9P0A960</accession>
<dbReference type="GO" id="GO:0007020">
    <property type="term" value="P:microtubule nucleation"/>
    <property type="evidence" value="ECO:0007669"/>
    <property type="project" value="TreeGrafter"/>
</dbReference>
<organism evidence="11 12">
    <name type="scientific">Bemisia tabaci</name>
    <name type="common">Sweetpotato whitefly</name>
    <name type="synonym">Aleurodes tabaci</name>
    <dbReference type="NCBI Taxonomy" id="7038"/>
    <lineage>
        <taxon>Eukaryota</taxon>
        <taxon>Metazoa</taxon>
        <taxon>Ecdysozoa</taxon>
        <taxon>Arthropoda</taxon>
        <taxon>Hexapoda</taxon>
        <taxon>Insecta</taxon>
        <taxon>Pterygota</taxon>
        <taxon>Neoptera</taxon>
        <taxon>Paraneoptera</taxon>
        <taxon>Hemiptera</taxon>
        <taxon>Sternorrhyncha</taxon>
        <taxon>Aleyrodoidea</taxon>
        <taxon>Aleyrodidae</taxon>
        <taxon>Aleyrodinae</taxon>
        <taxon>Bemisia</taxon>
    </lineage>
</organism>
<dbReference type="GO" id="GO:0005871">
    <property type="term" value="C:kinesin complex"/>
    <property type="evidence" value="ECO:0007669"/>
    <property type="project" value="TreeGrafter"/>
</dbReference>
<evidence type="ECO:0000259" key="10">
    <source>
        <dbReference type="Pfam" id="PF04880"/>
    </source>
</evidence>
<evidence type="ECO:0000256" key="8">
    <source>
        <dbReference type="SAM" id="Coils"/>
    </source>
</evidence>
<dbReference type="GO" id="GO:0005813">
    <property type="term" value="C:centrosome"/>
    <property type="evidence" value="ECO:0007669"/>
    <property type="project" value="UniProtKB-SubCell"/>
</dbReference>
<dbReference type="GO" id="GO:0005874">
    <property type="term" value="C:microtubule"/>
    <property type="evidence" value="ECO:0007669"/>
    <property type="project" value="UniProtKB-KW"/>
</dbReference>
<dbReference type="PANTHER" id="PTHR10921:SF1">
    <property type="entry name" value="NUCLEAR DISTRIBUTION PROTEIN NUDE HOMOLOG"/>
    <property type="match status" value="1"/>
</dbReference>
<dbReference type="Proteomes" id="UP001152759">
    <property type="component" value="Chromosome 2"/>
</dbReference>
<evidence type="ECO:0000256" key="2">
    <source>
        <dbReference type="ARBA" id="ARBA00004300"/>
    </source>
</evidence>
<reference evidence="11" key="1">
    <citation type="submission" date="2021-12" db="EMBL/GenBank/DDBJ databases">
        <authorList>
            <person name="King R."/>
        </authorList>
    </citation>
    <scope>NUCLEOTIDE SEQUENCE</scope>
</reference>
<dbReference type="AlphaFoldDB" id="A0A9P0A960"/>
<dbReference type="GO" id="GO:0005819">
    <property type="term" value="C:spindle"/>
    <property type="evidence" value="ECO:0007669"/>
    <property type="project" value="UniProtKB-SubCell"/>
</dbReference>
<evidence type="ECO:0000256" key="5">
    <source>
        <dbReference type="ARBA" id="ARBA00022701"/>
    </source>
</evidence>
<feature type="region of interest" description="Disordered" evidence="9">
    <location>
        <begin position="265"/>
        <end position="286"/>
    </location>
</feature>
<dbReference type="GO" id="GO:0047496">
    <property type="term" value="P:vesicle transport along microtubule"/>
    <property type="evidence" value="ECO:0007669"/>
    <property type="project" value="TreeGrafter"/>
</dbReference>
<evidence type="ECO:0000256" key="7">
    <source>
        <dbReference type="ARBA" id="ARBA00023212"/>
    </source>
</evidence>
<feature type="coiled-coil region" evidence="8">
    <location>
        <begin position="11"/>
        <end position="175"/>
    </location>
</feature>
<feature type="region of interest" description="Disordered" evidence="9">
    <location>
        <begin position="314"/>
        <end position="337"/>
    </location>
</feature>
<evidence type="ECO:0000256" key="9">
    <source>
        <dbReference type="SAM" id="MobiDB-lite"/>
    </source>
</evidence>
<dbReference type="GO" id="GO:0000132">
    <property type="term" value="P:establishment of mitotic spindle orientation"/>
    <property type="evidence" value="ECO:0007669"/>
    <property type="project" value="TreeGrafter"/>
</dbReference>
<evidence type="ECO:0000313" key="11">
    <source>
        <dbReference type="EMBL" id="CAH0385915.1"/>
    </source>
</evidence>
<dbReference type="GO" id="GO:0007100">
    <property type="term" value="P:mitotic centrosome separation"/>
    <property type="evidence" value="ECO:0007669"/>
    <property type="project" value="TreeGrafter"/>
</dbReference>
<evidence type="ECO:0000256" key="4">
    <source>
        <dbReference type="ARBA" id="ARBA00022490"/>
    </source>
</evidence>
<name>A0A9P0A960_BEMTA</name>
<evidence type="ECO:0000256" key="1">
    <source>
        <dbReference type="ARBA" id="ARBA00004186"/>
    </source>
</evidence>
<feature type="domain" description="NUDE" evidence="10">
    <location>
        <begin position="123"/>
        <end position="276"/>
    </location>
</feature>
<dbReference type="InterPro" id="IPR033494">
    <property type="entry name" value="NUDE"/>
</dbReference>
<comment type="similarity">
    <text evidence="3">Belongs to the nudE family.</text>
</comment>